<feature type="active site" description="O-isoaspartyl threonine intermediate" evidence="2">
    <location>
        <position position="13"/>
    </location>
</feature>
<dbReference type="Gene3D" id="3.40.50.40">
    <property type="match status" value="1"/>
</dbReference>
<evidence type="ECO:0000256" key="3">
    <source>
        <dbReference type="PROSITE-ProRule" id="PRU10099"/>
    </source>
</evidence>
<dbReference type="GO" id="GO:0006520">
    <property type="term" value="P:amino acid metabolic process"/>
    <property type="evidence" value="ECO:0007669"/>
    <property type="project" value="InterPro"/>
</dbReference>
<feature type="active site" evidence="4">
    <location>
        <position position="85"/>
    </location>
</feature>
<dbReference type="InterPro" id="IPR036152">
    <property type="entry name" value="Asp/glu_Ase-like_sf"/>
</dbReference>
<dbReference type="CDD" id="cd08963">
    <property type="entry name" value="L-asparaginase_I"/>
    <property type="match status" value="1"/>
</dbReference>
<dbReference type="PIRSF" id="PIRSF500176">
    <property type="entry name" value="L_ASNase"/>
    <property type="match status" value="1"/>
</dbReference>
<dbReference type="InterPro" id="IPR027475">
    <property type="entry name" value="Asparaginase/glutaminase_AS2"/>
</dbReference>
<dbReference type="SMART" id="SM00870">
    <property type="entry name" value="Asparaginase"/>
    <property type="match status" value="1"/>
</dbReference>
<dbReference type="Pfam" id="PF00710">
    <property type="entry name" value="Asparaginase"/>
    <property type="match status" value="1"/>
</dbReference>
<sequence length="328" mass="34984">MKQRIFVLYTGGTIGMSQSPEGLKPDTALAEKALQPFAERWDFDWHICTPLIDSSAVTLSNWQQWLNILADKIADYDGILILHGTDTLAYTANILTLFLQDLDKPVVLTGSQWPFGTENSDAPFNLATAVAAFDIPDFAGVALAFNGKLFPAVGSSKVSTEDADGFLNAHFGVLGEWSAQTGWQNPAVRPSEKSGRLKIFNLDTKAKVVCHTLIPGFSVQEISDGLLHSQAGAVVLQSYGHGNAPSNEALISAVRSFTARGGLVLNISQVQKGCAEAVYAQGSALRHAGVVNGGKANLETATALLTLAVSQAWNSKQLQTALSELDLV</sequence>
<dbReference type="GO" id="GO:0004067">
    <property type="term" value="F:asparaginase activity"/>
    <property type="evidence" value="ECO:0007669"/>
    <property type="project" value="UniProtKB-UniRule"/>
</dbReference>
<dbReference type="PIRSF" id="PIRSF001220">
    <property type="entry name" value="L-ASNase_gatD"/>
    <property type="match status" value="1"/>
</dbReference>
<dbReference type="InterPro" id="IPR040919">
    <property type="entry name" value="Asparaginase_C"/>
</dbReference>
<keyword evidence="8" id="KW-1185">Reference proteome</keyword>
<reference evidence="7 8" key="1">
    <citation type="submission" date="2018-12" db="EMBL/GenBank/DDBJ databases">
        <authorList>
            <consortium name="Pathogen Informatics"/>
        </authorList>
    </citation>
    <scope>NUCLEOTIDE SEQUENCE [LARGE SCALE GENOMIC DNA]</scope>
    <source>
        <strain evidence="7 8">NCTC12742</strain>
    </source>
</reference>
<dbReference type="InterPro" id="IPR006034">
    <property type="entry name" value="Asparaginase/glutaminase-like"/>
</dbReference>
<organism evidence="7 8">
    <name type="scientific">Neisseria weaveri</name>
    <dbReference type="NCBI Taxonomy" id="28091"/>
    <lineage>
        <taxon>Bacteria</taxon>
        <taxon>Pseudomonadati</taxon>
        <taxon>Pseudomonadota</taxon>
        <taxon>Betaproteobacteria</taxon>
        <taxon>Neisseriales</taxon>
        <taxon>Neisseriaceae</taxon>
        <taxon>Neisseria</taxon>
    </lineage>
</organism>
<dbReference type="PROSITE" id="PS51732">
    <property type="entry name" value="ASN_GLN_ASE_3"/>
    <property type="match status" value="1"/>
</dbReference>
<evidence type="ECO:0000313" key="7">
    <source>
        <dbReference type="EMBL" id="VEJ49236.1"/>
    </source>
</evidence>
<dbReference type="OrthoDB" id="9788068at2"/>
<dbReference type="PROSITE" id="PS00917">
    <property type="entry name" value="ASN_GLN_ASE_2"/>
    <property type="match status" value="1"/>
</dbReference>
<dbReference type="Proteomes" id="UP000272771">
    <property type="component" value="Chromosome"/>
</dbReference>
<dbReference type="AlphaFoldDB" id="A0A448VHJ3"/>
<dbReference type="SFLD" id="SFLDS00057">
    <property type="entry name" value="Glutaminase/Asparaginase"/>
    <property type="match status" value="1"/>
</dbReference>
<evidence type="ECO:0000259" key="6">
    <source>
        <dbReference type="Pfam" id="PF17763"/>
    </source>
</evidence>
<evidence type="ECO:0000256" key="4">
    <source>
        <dbReference type="PROSITE-ProRule" id="PRU10100"/>
    </source>
</evidence>
<protein>
    <submittedName>
        <fullName evidence="7">L-asparaginase</fullName>
        <ecNumber evidence="7">3.5.1.1</ecNumber>
    </submittedName>
</protein>
<name>A0A448VHJ3_9NEIS</name>
<evidence type="ECO:0000259" key="5">
    <source>
        <dbReference type="Pfam" id="PF00710"/>
    </source>
</evidence>
<accession>A0A448VHJ3</accession>
<dbReference type="STRING" id="28091.SAMEA3174300_00753"/>
<dbReference type="PANTHER" id="PTHR11707:SF28">
    <property type="entry name" value="60 KDA LYSOPHOSPHOLIPASE"/>
    <property type="match status" value="1"/>
</dbReference>
<dbReference type="InterPro" id="IPR041725">
    <property type="entry name" value="L-asparaginase_I"/>
</dbReference>
<dbReference type="InterPro" id="IPR020827">
    <property type="entry name" value="Asparaginase/glutaminase_AS1"/>
</dbReference>
<comment type="similarity">
    <text evidence="1">Belongs to the asparaginase 1 family.</text>
</comment>
<dbReference type="InterPro" id="IPR037152">
    <property type="entry name" value="L-asparaginase_N_sf"/>
</dbReference>
<evidence type="ECO:0000256" key="2">
    <source>
        <dbReference type="PIRSR" id="PIRSR001220-1"/>
    </source>
</evidence>
<dbReference type="RefSeq" id="WP_004284647.1">
    <property type="nucleotide sequence ID" value="NZ_CAUJRG010000003.1"/>
</dbReference>
<dbReference type="KEGG" id="nwe:SAMEA3174300_0753"/>
<dbReference type="InterPro" id="IPR027473">
    <property type="entry name" value="L-asparaginase_C"/>
</dbReference>
<dbReference type="PROSITE" id="PS00144">
    <property type="entry name" value="ASN_GLN_ASE_1"/>
    <property type="match status" value="1"/>
</dbReference>
<evidence type="ECO:0000313" key="8">
    <source>
        <dbReference type="Proteomes" id="UP000272771"/>
    </source>
</evidence>
<dbReference type="SUPFAM" id="SSF53774">
    <property type="entry name" value="Glutaminase/Asparaginase"/>
    <property type="match status" value="1"/>
</dbReference>
<dbReference type="EMBL" id="LR134533">
    <property type="protein sequence ID" value="VEJ49236.1"/>
    <property type="molecule type" value="Genomic_DNA"/>
</dbReference>
<keyword evidence="7" id="KW-0378">Hydrolase</keyword>
<dbReference type="PRINTS" id="PR00139">
    <property type="entry name" value="ASNGLNASE"/>
</dbReference>
<proteinExistence type="inferred from homology"/>
<dbReference type="InterPro" id="IPR027474">
    <property type="entry name" value="L-asparaginase_N"/>
</dbReference>
<feature type="active site" evidence="3">
    <location>
        <position position="13"/>
    </location>
</feature>
<feature type="domain" description="Asparaginase/glutaminase C-terminal" evidence="6">
    <location>
        <begin position="207"/>
        <end position="321"/>
    </location>
</feature>
<evidence type="ECO:0000256" key="1">
    <source>
        <dbReference type="ARBA" id="ARBA00010518"/>
    </source>
</evidence>
<feature type="domain" description="L-asparaginase N-terminal" evidence="5">
    <location>
        <begin position="4"/>
        <end position="185"/>
    </location>
</feature>
<dbReference type="Gene3D" id="3.40.50.1170">
    <property type="entry name" value="L-asparaginase, N-terminal domain"/>
    <property type="match status" value="1"/>
</dbReference>
<gene>
    <name evidence="7" type="primary">ansA</name>
    <name evidence="7" type="ORF">NCTC12742_00097</name>
</gene>
<dbReference type="EC" id="3.5.1.1" evidence="7"/>
<dbReference type="Pfam" id="PF17763">
    <property type="entry name" value="Asparaginase_C"/>
    <property type="match status" value="1"/>
</dbReference>
<dbReference type="PANTHER" id="PTHR11707">
    <property type="entry name" value="L-ASPARAGINASE"/>
    <property type="match status" value="1"/>
</dbReference>